<reference evidence="6" key="2">
    <citation type="submission" date="2010-05" db="EMBL/GenBank/DDBJ databases">
        <authorList>
            <person name="Almeida L.G."/>
            <person name="Nicolas M.F."/>
            <person name="Souza R.C."/>
            <person name="Vasconcelos A.T.R."/>
        </authorList>
    </citation>
    <scope>NUCLEOTIDE SEQUENCE</scope>
</reference>
<feature type="compositionally biased region" description="Low complexity" evidence="4">
    <location>
        <begin position="801"/>
        <end position="819"/>
    </location>
</feature>
<dbReference type="GO" id="GO:0016477">
    <property type="term" value="P:cell migration"/>
    <property type="evidence" value="ECO:0007669"/>
    <property type="project" value="TreeGrafter"/>
</dbReference>
<organism evidence="6">
    <name type="scientific">Anopheles darlingi</name>
    <name type="common">Mosquito</name>
    <dbReference type="NCBI Taxonomy" id="43151"/>
    <lineage>
        <taxon>Eukaryota</taxon>
        <taxon>Metazoa</taxon>
        <taxon>Ecdysozoa</taxon>
        <taxon>Arthropoda</taxon>
        <taxon>Hexapoda</taxon>
        <taxon>Insecta</taxon>
        <taxon>Pterygota</taxon>
        <taxon>Neoptera</taxon>
        <taxon>Endopterygota</taxon>
        <taxon>Diptera</taxon>
        <taxon>Nematocera</taxon>
        <taxon>Culicoidea</taxon>
        <taxon>Culicidae</taxon>
        <taxon>Anophelinae</taxon>
        <taxon>Anopheles</taxon>
    </lineage>
</organism>
<evidence type="ECO:0000256" key="1">
    <source>
        <dbReference type="ARBA" id="ARBA00022443"/>
    </source>
</evidence>
<feature type="region of interest" description="Disordered" evidence="4">
    <location>
        <begin position="989"/>
        <end position="1014"/>
    </location>
</feature>
<dbReference type="EMBL" id="ADMH02001613">
    <property type="protein sequence ID" value="ETN61794.1"/>
    <property type="molecule type" value="Genomic_DNA"/>
</dbReference>
<feature type="region of interest" description="Disordered" evidence="4">
    <location>
        <begin position="440"/>
        <end position="475"/>
    </location>
</feature>
<reference evidence="6 8" key="1">
    <citation type="journal article" date="2010" name="BMC Genomics">
        <title>Combination of measures distinguishes pre-miRNAs from other stem-loops in the genome of the newly sequenced Anopheles darlingi.</title>
        <authorList>
            <person name="Mendes N.D."/>
            <person name="Freitas A.T."/>
            <person name="Vasconcelos A.T."/>
            <person name="Sagot M.F."/>
        </authorList>
    </citation>
    <scope>NUCLEOTIDE SEQUENCE</scope>
</reference>
<feature type="region of interest" description="Disordered" evidence="4">
    <location>
        <begin position="491"/>
        <end position="897"/>
    </location>
</feature>
<dbReference type="FunFam" id="2.30.30.40:FF:000072">
    <property type="entry name" value="Unconventional Myosin IB"/>
    <property type="match status" value="1"/>
</dbReference>
<feature type="compositionally biased region" description="Basic residues" evidence="4">
    <location>
        <begin position="674"/>
        <end position="683"/>
    </location>
</feature>
<dbReference type="SUPFAM" id="SSF50044">
    <property type="entry name" value="SH3-domain"/>
    <property type="match status" value="3"/>
</dbReference>
<dbReference type="Proteomes" id="UP000000673">
    <property type="component" value="Unassembled WGS sequence"/>
</dbReference>
<name>W5JG52_ANODA</name>
<dbReference type="FunCoup" id="W5JG52">
    <property type="interactions" value="88"/>
</dbReference>
<reference evidence="7" key="4">
    <citation type="submission" date="2015-06" db="UniProtKB">
        <authorList>
            <consortium name="EnsemblMetazoa"/>
        </authorList>
    </citation>
    <scope>IDENTIFICATION</scope>
</reference>
<dbReference type="eggNOG" id="KOG4348">
    <property type="taxonomic scope" value="Eukaryota"/>
</dbReference>
<dbReference type="Gene3D" id="2.30.30.40">
    <property type="entry name" value="SH3 Domains"/>
    <property type="match status" value="3"/>
</dbReference>
<evidence type="ECO:0000313" key="8">
    <source>
        <dbReference type="Proteomes" id="UP000000673"/>
    </source>
</evidence>
<feature type="region of interest" description="Disordered" evidence="4">
    <location>
        <begin position="917"/>
        <end position="955"/>
    </location>
</feature>
<feature type="compositionally biased region" description="Low complexity" evidence="4">
    <location>
        <begin position="307"/>
        <end position="327"/>
    </location>
</feature>
<dbReference type="InterPro" id="IPR001452">
    <property type="entry name" value="SH3_domain"/>
</dbReference>
<feature type="compositionally biased region" description="Polar residues" evidence="4">
    <location>
        <begin position="594"/>
        <end position="603"/>
    </location>
</feature>
<feature type="compositionally biased region" description="Basic and acidic residues" evidence="4">
    <location>
        <begin position="759"/>
        <end position="775"/>
    </location>
</feature>
<evidence type="ECO:0000313" key="6">
    <source>
        <dbReference type="EMBL" id="ETN61794.1"/>
    </source>
</evidence>
<evidence type="ECO:0000256" key="4">
    <source>
        <dbReference type="SAM" id="MobiDB-lite"/>
    </source>
</evidence>
<feature type="compositionally biased region" description="Low complexity" evidence="4">
    <location>
        <begin position="499"/>
        <end position="516"/>
    </location>
</feature>
<dbReference type="InterPro" id="IPR036028">
    <property type="entry name" value="SH3-like_dom_sf"/>
</dbReference>
<dbReference type="EnsemblMetazoa" id="ADAC006538-RA">
    <property type="protein sequence ID" value="ADAC006538-PA"/>
    <property type="gene ID" value="ADAC006538"/>
</dbReference>
<dbReference type="HOGENOM" id="CLU_013487_0_0_1"/>
<feature type="region of interest" description="Disordered" evidence="4">
    <location>
        <begin position="288"/>
        <end position="341"/>
    </location>
</feature>
<dbReference type="STRING" id="43151.W5JG52"/>
<dbReference type="Pfam" id="PF00018">
    <property type="entry name" value="SH3_1"/>
    <property type="match status" value="1"/>
</dbReference>
<feature type="domain" description="SH3" evidence="5">
    <location>
        <begin position="344"/>
        <end position="405"/>
    </location>
</feature>
<accession>W5JG52</accession>
<feature type="compositionally biased region" description="Basic and acidic residues" evidence="4">
    <location>
        <begin position="328"/>
        <end position="337"/>
    </location>
</feature>
<sequence>MSATPEPAQILSAWLERHPPTTGAGFAVAALAELQDAGHSHPLDSHSALAFRRLSRSVLDVRSTVPLSAFRGAENGEKHSFHHHITMKDYRNTVFEIALFLIVCTNMSRLMESVPLRLHLGKRPQPPTNREILGENDTEILKVKVSAVVEFDYAAKEPDELTLKKGAIITNIKVQDGGWWEGTLIANGRTGVFPDNFVRVLEQPPPALTLEDRGEVVLRDKNAAINRRCRVIFSYRENKPDELTLAEGDVIEFFEAVEEGWWRGKLNGRVGVFPSNFVEMIESVSPKSSSRKSAGVTMIDGGSGMPSSALSLSKNNSLNKSRTSLNSSREDLDRHDAPSLPPKPVREMCKVLYAYQPANDDELRLVEGDIITILTKELPDKGWWKGELRGKVGVFPDNFVALLAPEGLKTAPTVSASVRSLGSVGGGTGIGNALHPVTSAVSPAKEPKPDRPPPSSKVHMFGKQNSTSGASTAAATTTTTTINAFRKESFGSRDSLNDSTATAPAASSSSVTNSPTYGNVAAHRKSLESKASADSTASPAVLTEKPPRKSLEGKAGVSASELRKSLESLDGDHKKSTPPPVLGKKPQVPIKKSPSITSVTGNLFSGLKQKVKGGGSVDKSHPAGDERDGAGLSRAGVRTEVADNGDKSIVGERIDLELGQVERGTSVLKDMRANRAKAPKRRPPSSPSSIIGEAATNGGSASGLSNGNSGLFATQHSHTSDTETPKQHAPLPDVMATQHFGAAGDTTGGEEIPSKAAAKPREWEKNKVPWMDELKASQAKKTTTGGSVASSKSPEHHLHHQSSLNNNVTSSTHSGSSHFQHQHHQEESSISKSFHASSITTSTTSTTGGGIGALGSGNVSRARLMERSATTTSVPTESSSSSNHSNNNNSSALATSTTVNNNSSFDLIASCNRKEPLATTGGSSSTGANIVDQAKSGSTSMTKSMSALSSNSTTTATTKIAISSSTAISSQSSSEVQHTTNNGVHTVTEAASTTTNRPVSVNLRNSSLSPTPQNRNAKTIHIVTGSKQAAVNNVSSSIVSSSAAAAATGSVSSSESSTTTTVPVGGSTASATITADNVCGRVQDLEHKVHRMERQLATQNGLIEELRQLLRDESDKVRTLQKELEKYAQCVTQV</sequence>
<evidence type="ECO:0000259" key="5">
    <source>
        <dbReference type="PROSITE" id="PS50002"/>
    </source>
</evidence>
<protein>
    <submittedName>
        <fullName evidence="6">Dab2-interacting protein</fullName>
    </submittedName>
</protein>
<dbReference type="CDD" id="cd11873">
    <property type="entry name" value="SH3_CD2AP-like_1"/>
    <property type="match status" value="1"/>
</dbReference>
<feature type="compositionally biased region" description="Polar residues" evidence="4">
    <location>
        <begin position="779"/>
        <end position="792"/>
    </location>
</feature>
<feature type="compositionally biased region" description="Low complexity" evidence="4">
    <location>
        <begin position="868"/>
        <end position="897"/>
    </location>
</feature>
<dbReference type="VEuPathDB" id="VectorBase:ADAC006538"/>
<feature type="compositionally biased region" description="Basic and acidic residues" evidence="4">
    <location>
        <begin position="640"/>
        <end position="656"/>
    </location>
</feature>
<dbReference type="OMA" id="THKSEMS"/>
<feature type="coiled-coil region" evidence="3">
    <location>
        <begin position="1075"/>
        <end position="1130"/>
    </location>
</feature>
<evidence type="ECO:0000313" key="7">
    <source>
        <dbReference type="EnsemblMetazoa" id="ADAC006538-PA"/>
    </source>
</evidence>
<feature type="domain" description="SH3" evidence="5">
    <location>
        <begin position="142"/>
        <end position="203"/>
    </location>
</feature>
<dbReference type="GO" id="GO:0016192">
    <property type="term" value="P:vesicle-mediated transport"/>
    <property type="evidence" value="ECO:0007669"/>
    <property type="project" value="UniProtKB-ARBA"/>
</dbReference>
<feature type="compositionally biased region" description="Low complexity" evidence="4">
    <location>
        <begin position="694"/>
        <end position="711"/>
    </location>
</feature>
<dbReference type="AlphaFoldDB" id="W5JG52"/>
<feature type="compositionally biased region" description="Low complexity" evidence="4">
    <location>
        <begin position="466"/>
        <end position="475"/>
    </location>
</feature>
<feature type="compositionally biased region" description="Low complexity" evidence="4">
    <location>
        <begin position="934"/>
        <end position="955"/>
    </location>
</feature>
<feature type="region of interest" description="Disordered" evidence="4">
    <location>
        <begin position="1047"/>
        <end position="1066"/>
    </location>
</feature>
<keyword evidence="8" id="KW-1185">Reference proteome</keyword>
<evidence type="ECO:0000256" key="3">
    <source>
        <dbReference type="SAM" id="Coils"/>
    </source>
</evidence>
<dbReference type="InterPro" id="IPR050384">
    <property type="entry name" value="Endophilin_SH3RF"/>
</dbReference>
<dbReference type="Pfam" id="PF14604">
    <property type="entry name" value="SH3_9"/>
    <property type="match status" value="2"/>
</dbReference>
<keyword evidence="1 2" id="KW-0728">SH3 domain</keyword>
<reference evidence="6" key="3">
    <citation type="journal article" date="2013" name="Nucleic Acids Res.">
        <title>The genome of Anopheles darlingi, the main neotropical malaria vector.</title>
        <authorList>
            <person name="Marinotti O."/>
            <person name="Cerqueira G.C."/>
            <person name="de Almeida L.G."/>
            <person name="Ferro M.I."/>
            <person name="Loreto E.L."/>
            <person name="Zaha A."/>
            <person name="Teixeira S.M."/>
            <person name="Wespiser A.R."/>
            <person name="Almeida E Silva A."/>
            <person name="Schlindwein A.D."/>
            <person name="Pacheco A.C."/>
            <person name="Silva A.L."/>
            <person name="Graveley B.R."/>
            <person name="Walenz B.P."/>
            <person name="Lima Bde A."/>
            <person name="Ribeiro C.A."/>
            <person name="Nunes-Silva C.G."/>
            <person name="de Carvalho C.R."/>
            <person name="Soares C.M."/>
            <person name="de Menezes C.B."/>
            <person name="Matiolli C."/>
            <person name="Caffrey D."/>
            <person name="Araujo D.A."/>
            <person name="de Oliveira D.M."/>
            <person name="Golenbock D."/>
            <person name="Grisard E.C."/>
            <person name="Fantinatti-Garboggini F."/>
            <person name="de Carvalho F.M."/>
            <person name="Barcellos F.G."/>
            <person name="Prosdocimi F."/>
            <person name="May G."/>
            <person name="Azevedo Junior G.M."/>
            <person name="Guimaraes G.M."/>
            <person name="Goldman G.H."/>
            <person name="Padilha I.Q."/>
            <person name="Batista Jda S."/>
            <person name="Ferro J.A."/>
            <person name="Ribeiro J.M."/>
            <person name="Fietto J.L."/>
            <person name="Dabbas K.M."/>
            <person name="Cerdeira L."/>
            <person name="Agnez-Lima L.F."/>
            <person name="Brocchi M."/>
            <person name="de Carvalho M.O."/>
            <person name="Teixeira Mde M."/>
            <person name="Diniz Maia Mde M."/>
            <person name="Goldman M.H."/>
            <person name="Cruz Schneider M.P."/>
            <person name="Felipe M.S."/>
            <person name="Hungria M."/>
            <person name="Nicolas M.F."/>
            <person name="Pereira M."/>
            <person name="Montes M.A."/>
            <person name="Cantao M.E."/>
            <person name="Vincentz M."/>
            <person name="Rafael M.S."/>
            <person name="Silverman N."/>
            <person name="Stoco P.H."/>
            <person name="Souza R.C."/>
            <person name="Vicentini R."/>
            <person name="Gazzinelli R.T."/>
            <person name="Neves Rde O."/>
            <person name="Silva R."/>
            <person name="Astolfi-Filho S."/>
            <person name="Maciel T.E."/>
            <person name="Urmenyi T.P."/>
            <person name="Tadei W.P."/>
            <person name="Camargo E.P."/>
            <person name="de Vasconcelos A.T."/>
        </authorList>
    </citation>
    <scope>NUCLEOTIDE SEQUENCE</scope>
</reference>
<feature type="compositionally biased region" description="Basic and acidic residues" evidence="4">
    <location>
        <begin position="561"/>
        <end position="575"/>
    </location>
</feature>
<dbReference type="PANTHER" id="PTHR14167">
    <property type="entry name" value="SH3 DOMAIN-CONTAINING"/>
    <property type="match status" value="1"/>
</dbReference>
<dbReference type="CDD" id="cd11874">
    <property type="entry name" value="SH3_CD2AP-like_2"/>
    <property type="match status" value="1"/>
</dbReference>
<feature type="compositionally biased region" description="Low complexity" evidence="4">
    <location>
        <begin position="830"/>
        <end position="846"/>
    </location>
</feature>
<dbReference type="GO" id="GO:0007015">
    <property type="term" value="P:actin filament organization"/>
    <property type="evidence" value="ECO:0007669"/>
    <property type="project" value="TreeGrafter"/>
</dbReference>
<dbReference type="Gene3D" id="1.20.5.170">
    <property type="match status" value="1"/>
</dbReference>
<dbReference type="VEuPathDB" id="VectorBase:ADAR2_002197"/>
<feature type="domain" description="SH3" evidence="5">
    <location>
        <begin position="224"/>
        <end position="283"/>
    </location>
</feature>
<dbReference type="PRINTS" id="PR00499">
    <property type="entry name" value="P67PHOX"/>
</dbReference>
<evidence type="ECO:0000256" key="2">
    <source>
        <dbReference type="PROSITE-ProRule" id="PRU00192"/>
    </source>
</evidence>
<proteinExistence type="predicted"/>
<dbReference type="SMART" id="SM00326">
    <property type="entry name" value="SH3"/>
    <property type="match status" value="3"/>
</dbReference>
<dbReference type="PROSITE" id="PS50002">
    <property type="entry name" value="SH3"/>
    <property type="match status" value="3"/>
</dbReference>
<feature type="compositionally biased region" description="Basic and acidic residues" evidence="4">
    <location>
        <begin position="618"/>
        <end position="629"/>
    </location>
</feature>
<dbReference type="PRINTS" id="PR00452">
    <property type="entry name" value="SH3DOMAIN"/>
</dbReference>
<keyword evidence="3" id="KW-0175">Coiled coil</keyword>
<gene>
    <name evidence="6" type="ORF">AND_006538</name>
</gene>
<dbReference type="PANTHER" id="PTHR14167:SF92">
    <property type="entry name" value="CIN85 AND CD2AP RELATED, ISOFORM J"/>
    <property type="match status" value="1"/>
</dbReference>
<dbReference type="CDD" id="cd11875">
    <property type="entry name" value="SH3_CD2AP-like_3"/>
    <property type="match status" value="1"/>
</dbReference>